<keyword evidence="3" id="KW-1185">Reference proteome</keyword>
<evidence type="ECO:0000313" key="2">
    <source>
        <dbReference type="EMBL" id="SAL09845.1"/>
    </source>
</evidence>
<dbReference type="PROSITE" id="PS50837">
    <property type="entry name" value="NACHT"/>
    <property type="match status" value="1"/>
</dbReference>
<feature type="domain" description="NACHT" evidence="1">
    <location>
        <begin position="83"/>
        <end position="200"/>
    </location>
</feature>
<sequence length="584" mass="67283">MLAPLIKDLYNGAKGALSNKFKKWQGEQAPKKVAQKILMIGMVKTLWQVDKEVWLGNFYYPASIFSVSHEYRQLNSLADIQFQRIVIQGVVGQGKSMLLRHLCVQELTGRGSGKIPLFIELREIRGEKRLLSLILRELGNYGLVEDVDVFKYLAKTGRLALLLDGFDEIDIGNVPSVLEELEQLSFNFEDLTVVATSRPDCAIQHSAAFRRVYLSMLAQSDHLPFLTRLGLDRVHANDIATAIENSPSHVAELINTPLMLTLTVTVYRSEKSIPAELPEFFEALFTTVFTRHDRSKPGFVREHRTGLGERALQKLFEGFCFMAAQRSKTRTLTNEEFSSFFEKASHYFPETICSVESFKHDVSKVACLMLEDGIGEITFLHKSIAEYFAASFVRRQQERAAKKFYTAARECYREWQQVLRFLAVIDKYRYLKFYRIGIIEGFIERYDENNARAGDHRSKTLIKRTLWNVTLRYDRRNRPIPLREIRREALDSDEIDEILFDKFIDVLKEHVPARLSKGNEQVKIEPLISGLHERETQVTAIEMVNEIGFDSFIKIAEQFLTDLRKEVEIARASIAIEERNADIF</sequence>
<reference evidence="3" key="1">
    <citation type="submission" date="2016-01" db="EMBL/GenBank/DDBJ databases">
        <authorList>
            <person name="Peeters C."/>
        </authorList>
    </citation>
    <scope>NUCLEOTIDE SEQUENCE [LARGE SCALE GENOMIC DNA]</scope>
</reference>
<dbReference type="AlphaFoldDB" id="A0A158EQL4"/>
<dbReference type="EMBL" id="FCNY02000001">
    <property type="protein sequence ID" value="SAL09845.1"/>
    <property type="molecule type" value="Genomic_DNA"/>
</dbReference>
<dbReference type="InterPro" id="IPR027417">
    <property type="entry name" value="P-loop_NTPase"/>
</dbReference>
<dbReference type="SUPFAM" id="SSF52540">
    <property type="entry name" value="P-loop containing nucleoside triphosphate hydrolases"/>
    <property type="match status" value="1"/>
</dbReference>
<dbReference type="RefSeq" id="WP_143281590.1">
    <property type="nucleotide sequence ID" value="NZ_FCNY02000001.1"/>
</dbReference>
<dbReference type="Pfam" id="PF05729">
    <property type="entry name" value="NACHT"/>
    <property type="match status" value="1"/>
</dbReference>
<proteinExistence type="predicted"/>
<dbReference type="InterPro" id="IPR007111">
    <property type="entry name" value="NACHT_NTPase"/>
</dbReference>
<dbReference type="Gene3D" id="3.40.50.300">
    <property type="entry name" value="P-loop containing nucleotide triphosphate hydrolases"/>
    <property type="match status" value="1"/>
</dbReference>
<evidence type="ECO:0000313" key="3">
    <source>
        <dbReference type="Proteomes" id="UP000054740"/>
    </source>
</evidence>
<gene>
    <name evidence="2" type="ORF">AWB70_00127</name>
</gene>
<name>A0A158EQL4_CABCO</name>
<protein>
    <submittedName>
        <fullName evidence="2">NACHT domain protein</fullName>
    </submittedName>
</protein>
<dbReference type="PANTHER" id="PTHR46844">
    <property type="entry name" value="SLR5058 PROTEIN"/>
    <property type="match status" value="1"/>
</dbReference>
<dbReference type="PANTHER" id="PTHR46844:SF1">
    <property type="entry name" value="SLR5058 PROTEIN"/>
    <property type="match status" value="1"/>
</dbReference>
<evidence type="ECO:0000259" key="1">
    <source>
        <dbReference type="PROSITE" id="PS50837"/>
    </source>
</evidence>
<organism evidence="2 3">
    <name type="scientific">Caballeronia cordobensis</name>
    <name type="common">Burkholderia cordobensis</name>
    <dbReference type="NCBI Taxonomy" id="1353886"/>
    <lineage>
        <taxon>Bacteria</taxon>
        <taxon>Pseudomonadati</taxon>
        <taxon>Pseudomonadota</taxon>
        <taxon>Betaproteobacteria</taxon>
        <taxon>Burkholderiales</taxon>
        <taxon>Burkholderiaceae</taxon>
        <taxon>Caballeronia</taxon>
    </lineage>
</organism>
<dbReference type="Proteomes" id="UP000054740">
    <property type="component" value="Unassembled WGS sequence"/>
</dbReference>
<accession>A0A158EQL4</accession>